<gene>
    <name evidence="2" type="ORF">EHS25_008446</name>
</gene>
<dbReference type="AlphaFoldDB" id="A0A427YPF7"/>
<feature type="compositionally biased region" description="Polar residues" evidence="1">
    <location>
        <begin position="322"/>
        <end position="332"/>
    </location>
</feature>
<accession>A0A427YPF7</accession>
<dbReference type="Proteomes" id="UP000279259">
    <property type="component" value="Unassembled WGS sequence"/>
</dbReference>
<proteinExistence type="predicted"/>
<dbReference type="EMBL" id="RSCD01000005">
    <property type="protein sequence ID" value="RSH92998.1"/>
    <property type="molecule type" value="Genomic_DNA"/>
</dbReference>
<dbReference type="OrthoDB" id="10327271at2759"/>
<evidence type="ECO:0000256" key="1">
    <source>
        <dbReference type="SAM" id="MobiDB-lite"/>
    </source>
</evidence>
<name>A0A427YPF7_9TREE</name>
<protein>
    <submittedName>
        <fullName evidence="2">Uncharacterized protein</fullName>
    </submittedName>
</protein>
<evidence type="ECO:0000313" key="3">
    <source>
        <dbReference type="Proteomes" id="UP000279259"/>
    </source>
</evidence>
<feature type="region of interest" description="Disordered" evidence="1">
    <location>
        <begin position="307"/>
        <end position="334"/>
    </location>
</feature>
<feature type="compositionally biased region" description="Basic and acidic residues" evidence="1">
    <location>
        <begin position="307"/>
        <end position="316"/>
    </location>
</feature>
<evidence type="ECO:0000313" key="2">
    <source>
        <dbReference type="EMBL" id="RSH92998.1"/>
    </source>
</evidence>
<sequence>MSDASGETLVVDERLRVPEETFVFSAPSTAPPHPVYLAMASAYRDTCDTKDFKKNTNPFFSAHQLFTRTCKMLVGISRDRPEEYATIEANLLSNDNDRRVSNQAFLDLVSSAEKLHSSPYSSGEKLSAAESSAEHREMSRRLGLVSNKARELTKLHMQLAKYCSSRPRSRQTILTQLDCLSSSLQSMRESTSGAFSKPGLERTGFEVHLETLELKEDSFEDLSPLVDSSETPADDLRSQDVQPLWNAGKTIHGLMGTLEENWGSLLRRIDRQQGAYEALTTFRSTIDSLRAEHVWCLTYVENLATRDEASTSKEASEAADQVKTSGEGSNKASKLLKSLKSKVGADEITAVMKRSADRHKNRIGGDTNQLSQLHSVPVCVVRPRVEG</sequence>
<reference evidence="2 3" key="1">
    <citation type="submission" date="2018-11" db="EMBL/GenBank/DDBJ databases">
        <title>Genome sequence of Saitozyma podzolica DSM 27192.</title>
        <authorList>
            <person name="Aliyu H."/>
            <person name="Gorte O."/>
            <person name="Ochsenreither K."/>
        </authorList>
    </citation>
    <scope>NUCLEOTIDE SEQUENCE [LARGE SCALE GENOMIC DNA]</scope>
    <source>
        <strain evidence="2 3">DSM 27192</strain>
    </source>
</reference>
<keyword evidence="3" id="KW-1185">Reference proteome</keyword>
<comment type="caution">
    <text evidence="2">The sequence shown here is derived from an EMBL/GenBank/DDBJ whole genome shotgun (WGS) entry which is preliminary data.</text>
</comment>
<organism evidence="2 3">
    <name type="scientific">Saitozyma podzolica</name>
    <dbReference type="NCBI Taxonomy" id="1890683"/>
    <lineage>
        <taxon>Eukaryota</taxon>
        <taxon>Fungi</taxon>
        <taxon>Dikarya</taxon>
        <taxon>Basidiomycota</taxon>
        <taxon>Agaricomycotina</taxon>
        <taxon>Tremellomycetes</taxon>
        <taxon>Tremellales</taxon>
        <taxon>Trimorphomycetaceae</taxon>
        <taxon>Saitozyma</taxon>
    </lineage>
</organism>